<evidence type="ECO:0000313" key="14">
    <source>
        <dbReference type="EMBL" id="CAG8625878.1"/>
    </source>
</evidence>
<feature type="transmembrane region" description="Helical" evidence="11">
    <location>
        <begin position="703"/>
        <end position="723"/>
    </location>
</feature>
<evidence type="ECO:0000313" key="15">
    <source>
        <dbReference type="Proteomes" id="UP000789396"/>
    </source>
</evidence>
<dbReference type="GO" id="GO:0015918">
    <property type="term" value="P:sterol transport"/>
    <property type="evidence" value="ECO:0007669"/>
    <property type="project" value="TreeGrafter"/>
</dbReference>
<keyword evidence="15" id="KW-1185">Reference proteome</keyword>
<feature type="transmembrane region" description="Helical" evidence="11">
    <location>
        <begin position="631"/>
        <end position="656"/>
    </location>
</feature>
<comment type="caution">
    <text evidence="14">The sequence shown here is derived from an EMBL/GenBank/DDBJ whole genome shotgun (WGS) entry which is preliminary data.</text>
</comment>
<feature type="transmembrane region" description="Helical" evidence="11">
    <location>
        <begin position="606"/>
        <end position="625"/>
    </location>
</feature>
<dbReference type="OrthoDB" id="6510177at2759"/>
<keyword evidence="7" id="KW-0445">Lipid transport</keyword>
<evidence type="ECO:0000256" key="8">
    <source>
        <dbReference type="ARBA" id="ARBA00023136"/>
    </source>
</evidence>
<feature type="transmembrane region" description="Helical" evidence="11">
    <location>
        <begin position="929"/>
        <end position="947"/>
    </location>
</feature>
<dbReference type="InterPro" id="IPR032190">
    <property type="entry name" value="NPC1_N"/>
</dbReference>
<evidence type="ECO:0000256" key="11">
    <source>
        <dbReference type="SAM" id="Phobius"/>
    </source>
</evidence>
<feature type="signal peptide" evidence="12">
    <location>
        <begin position="1"/>
        <end position="23"/>
    </location>
</feature>
<dbReference type="GO" id="GO:0016020">
    <property type="term" value="C:membrane"/>
    <property type="evidence" value="ECO:0007669"/>
    <property type="project" value="UniProtKB-SubCell"/>
</dbReference>
<feature type="domain" description="SSD" evidence="13">
    <location>
        <begin position="547"/>
        <end position="656"/>
    </location>
</feature>
<accession>A0A9N9D7S9</accession>
<dbReference type="Proteomes" id="UP000789396">
    <property type="component" value="Unassembled WGS sequence"/>
</dbReference>
<comment type="subcellular location">
    <subcellularLocation>
        <location evidence="1">Membrane</location>
        <topology evidence="1">Multi-pass membrane protein</topology>
    </subcellularLocation>
</comment>
<dbReference type="GO" id="GO:0032934">
    <property type="term" value="F:sterol binding"/>
    <property type="evidence" value="ECO:0007669"/>
    <property type="project" value="TreeGrafter"/>
</dbReference>
<feature type="transmembrane region" description="Helical" evidence="11">
    <location>
        <begin position="959"/>
        <end position="982"/>
    </location>
</feature>
<dbReference type="Pfam" id="PF12349">
    <property type="entry name" value="Sterol-sensing"/>
    <property type="match status" value="1"/>
</dbReference>
<dbReference type="Gene3D" id="1.20.1640.10">
    <property type="entry name" value="Multidrug efflux transporter AcrB transmembrane domain"/>
    <property type="match status" value="1"/>
</dbReference>
<evidence type="ECO:0000256" key="2">
    <source>
        <dbReference type="ARBA" id="ARBA00005585"/>
    </source>
</evidence>
<feature type="transmembrane region" description="Helical" evidence="11">
    <location>
        <begin position="341"/>
        <end position="359"/>
    </location>
</feature>
<evidence type="ECO:0000256" key="4">
    <source>
        <dbReference type="ARBA" id="ARBA00022692"/>
    </source>
</evidence>
<feature type="chain" id="PRO_5040221254" evidence="12">
    <location>
        <begin position="24"/>
        <end position="1029"/>
    </location>
</feature>
<keyword evidence="9" id="KW-1015">Disulfide bond</keyword>
<dbReference type="PANTHER" id="PTHR45727">
    <property type="entry name" value="NPC INTRACELLULAR CHOLESTEROL TRANSPORTER 1"/>
    <property type="match status" value="1"/>
</dbReference>
<dbReference type="Pfam" id="PF16414">
    <property type="entry name" value="NPC1_N"/>
    <property type="match status" value="1"/>
</dbReference>
<dbReference type="EMBL" id="CAJVPZ010011027">
    <property type="protein sequence ID" value="CAG8625878.1"/>
    <property type="molecule type" value="Genomic_DNA"/>
</dbReference>
<keyword evidence="6 11" id="KW-1133">Transmembrane helix</keyword>
<gene>
    <name evidence="14" type="ORF">RFULGI_LOCUS7534</name>
</gene>
<feature type="transmembrane region" description="Helical" evidence="11">
    <location>
        <begin position="553"/>
        <end position="574"/>
    </location>
</feature>
<keyword evidence="8 11" id="KW-0472">Membrane</keyword>
<dbReference type="InterPro" id="IPR053958">
    <property type="entry name" value="HMGCR/SNAP/NPC1-like_SSD"/>
</dbReference>
<dbReference type="Pfam" id="PF22314">
    <property type="entry name" value="NPC1_MLD"/>
    <property type="match status" value="1"/>
</dbReference>
<keyword evidence="5 12" id="KW-0732">Signal</keyword>
<name>A0A9N9D7S9_9GLOM</name>
<dbReference type="InterPro" id="IPR000731">
    <property type="entry name" value="SSD"/>
</dbReference>
<feature type="non-terminal residue" evidence="14">
    <location>
        <position position="1029"/>
    </location>
</feature>
<dbReference type="SUPFAM" id="SSF82866">
    <property type="entry name" value="Multidrug efflux transporter AcrB transmembrane domain"/>
    <property type="match status" value="2"/>
</dbReference>
<evidence type="ECO:0000256" key="7">
    <source>
        <dbReference type="ARBA" id="ARBA00023055"/>
    </source>
</evidence>
<evidence type="ECO:0000256" key="10">
    <source>
        <dbReference type="ARBA" id="ARBA00023180"/>
    </source>
</evidence>
<reference evidence="14" key="1">
    <citation type="submission" date="2021-06" db="EMBL/GenBank/DDBJ databases">
        <authorList>
            <person name="Kallberg Y."/>
            <person name="Tangrot J."/>
            <person name="Rosling A."/>
        </authorList>
    </citation>
    <scope>NUCLEOTIDE SEQUENCE</scope>
    <source>
        <strain evidence="14">IN212</strain>
    </source>
</reference>
<feature type="transmembrane region" description="Helical" evidence="11">
    <location>
        <begin position="268"/>
        <end position="288"/>
    </location>
</feature>
<evidence type="ECO:0000256" key="3">
    <source>
        <dbReference type="ARBA" id="ARBA00022448"/>
    </source>
</evidence>
<evidence type="ECO:0000259" key="13">
    <source>
        <dbReference type="PROSITE" id="PS50156"/>
    </source>
</evidence>
<dbReference type="PANTHER" id="PTHR45727:SF2">
    <property type="entry name" value="NPC INTRACELLULAR CHOLESTEROL TRANSPORTER 1"/>
    <property type="match status" value="1"/>
</dbReference>
<evidence type="ECO:0000256" key="1">
    <source>
        <dbReference type="ARBA" id="ARBA00004141"/>
    </source>
</evidence>
<keyword evidence="4 11" id="KW-0812">Transmembrane</keyword>
<dbReference type="PROSITE" id="PS50156">
    <property type="entry name" value="SSD"/>
    <property type="match status" value="1"/>
</dbReference>
<sequence>MKNLIFVSVIPLILLVLVASGLASDIHEEGYCVMRGQCGSKQPFGKQLNCPYNKPAEEPDEDLRLKLVEICGSKFENSLVCCDADQLDDLRESTKQAETLISACPACWKNFLGFFCTFTCSPNQSTFVNVTSIGNNSESTAEIVTSVDFFVGENYGKGFFDSCKDIKFAATNGYVMDFIGGGATNYHDMLIYLGMERPMIGSPFQINFPLTDPLKVMTPFDEPAIRCNDTDVNYRCSCMDCQSICPILDPTPEENPPCRVGSINCWSFSLYLCYIILIVGVFAVCCVIDPNYDAIWYERVPLSSIEARVPDVQPSSKRYWLNQLLQEYFYQQGFICARHPWYTIIFAGIFVLLASSGWACFSVETDPVRLWVAPNSDSALHKEYFDQNFGPFYRTQQIFITNKNDSQKNQIRDLKSTPHNYTLQDLCFHPNGDACIVQSVAGYWQSNIDNFKEETWENDFGTCTSAPSFCLPDFQQPLKPDMILGGFENSNYKQAKALVLTFVLNNYLEKDKAKMAEEWEEKLRKYLHKVIEGENDDVDVTDIRISFSTEVTLIIAEVIPFLVLAVGVDNIFILNHEFERLTLRSGGEESVEERIAKTLGRMGPSILLSALSETIAFGLGGIVTMPAVRNFALYAALAVWVDYLLQVTVFIAFLSLDAKRQEDDRMDCFPCIKIENAPERIDREGTLQKWMRKYYAPFILNKNVKITVITIFIGIFMIGLSLVPQVDDSYLIDYFDDLDNYFRVGPPVYFVAKDVNVTKKEGQRALCGRFSTCDRFSLSNTLEQERKRPHVSYIAEPTASWIDDFLHWLNPSLEMCCRLKKGSDPVEMCDIFDDEEDCQTCFKDHEPKWNITMKGLPEGSEFLYYMNLWKNSPPDESCPLAGKAAYGDAIVSSPEHNTVVAMRAFVVGGEGVDRNERAYGAIVDVGSSVFSGITLTKFWGILVLAFTRSKIFEVYYFRMYVSMVIAGALHGLVLLPVVLSIIGGEGVGTGEDFDYDIADEVLGGRPIRRADNRMLVDDGGIESGESDAE</sequence>
<comment type="similarity">
    <text evidence="2">Belongs to the patched family.</text>
</comment>
<evidence type="ECO:0000256" key="12">
    <source>
        <dbReference type="SAM" id="SignalP"/>
    </source>
</evidence>
<evidence type="ECO:0000256" key="9">
    <source>
        <dbReference type="ARBA" id="ARBA00023157"/>
    </source>
</evidence>
<organism evidence="14 15">
    <name type="scientific">Racocetra fulgida</name>
    <dbReference type="NCBI Taxonomy" id="60492"/>
    <lineage>
        <taxon>Eukaryota</taxon>
        <taxon>Fungi</taxon>
        <taxon>Fungi incertae sedis</taxon>
        <taxon>Mucoromycota</taxon>
        <taxon>Glomeromycotina</taxon>
        <taxon>Glomeromycetes</taxon>
        <taxon>Diversisporales</taxon>
        <taxon>Gigasporaceae</taxon>
        <taxon>Racocetra</taxon>
    </lineage>
</organism>
<evidence type="ECO:0000256" key="5">
    <source>
        <dbReference type="ARBA" id="ARBA00022729"/>
    </source>
</evidence>
<protein>
    <submittedName>
        <fullName evidence="14">15357_t:CDS:1</fullName>
    </submittedName>
</protein>
<keyword evidence="10" id="KW-0325">Glycoprotein</keyword>
<keyword evidence="3" id="KW-0813">Transport</keyword>
<dbReference type="InterPro" id="IPR053956">
    <property type="entry name" value="NPC1_MLD"/>
</dbReference>
<dbReference type="AlphaFoldDB" id="A0A9N9D7S9"/>
<proteinExistence type="inferred from homology"/>
<evidence type="ECO:0000256" key="6">
    <source>
        <dbReference type="ARBA" id="ARBA00022989"/>
    </source>
</evidence>